<dbReference type="SUPFAM" id="SSF82199">
    <property type="entry name" value="SET domain"/>
    <property type="match status" value="1"/>
</dbReference>
<dbReference type="Gene3D" id="2.170.270.10">
    <property type="entry name" value="SET domain"/>
    <property type="match status" value="1"/>
</dbReference>
<dbReference type="EMBL" id="JAATIQ010000331">
    <property type="protein sequence ID" value="KAF4361330.1"/>
    <property type="molecule type" value="Genomic_DNA"/>
</dbReference>
<keyword evidence="1" id="KW-1133">Transmembrane helix</keyword>
<accession>A0A7J6EUH5</accession>
<dbReference type="PANTHER" id="PTHR12197:SF251">
    <property type="entry name" value="EG:BACR7C10.4 PROTEIN"/>
    <property type="match status" value="1"/>
</dbReference>
<evidence type="ECO:0000256" key="1">
    <source>
        <dbReference type="SAM" id="Phobius"/>
    </source>
</evidence>
<evidence type="ECO:0008006" key="4">
    <source>
        <dbReference type="Google" id="ProtNLM"/>
    </source>
</evidence>
<dbReference type="Gene3D" id="6.10.140.2220">
    <property type="match status" value="1"/>
</dbReference>
<dbReference type="PANTHER" id="PTHR12197">
    <property type="entry name" value="HISTONE-LYSINE N-METHYLTRANSFERASE SMYD"/>
    <property type="match status" value="1"/>
</dbReference>
<keyword evidence="1" id="KW-0812">Transmembrane</keyword>
<keyword evidence="1" id="KW-0472">Membrane</keyword>
<keyword evidence="3" id="KW-1185">Reference proteome</keyword>
<evidence type="ECO:0000313" key="3">
    <source>
        <dbReference type="Proteomes" id="UP000583929"/>
    </source>
</evidence>
<dbReference type="GO" id="GO:0005634">
    <property type="term" value="C:nucleus"/>
    <property type="evidence" value="ECO:0007669"/>
    <property type="project" value="TreeGrafter"/>
</dbReference>
<dbReference type="AlphaFoldDB" id="A0A7J6EUH5"/>
<dbReference type="Proteomes" id="UP000583929">
    <property type="component" value="Unassembled WGS sequence"/>
</dbReference>
<organism evidence="2 3">
    <name type="scientific">Cannabis sativa</name>
    <name type="common">Hemp</name>
    <name type="synonym">Marijuana</name>
    <dbReference type="NCBI Taxonomy" id="3483"/>
    <lineage>
        <taxon>Eukaryota</taxon>
        <taxon>Viridiplantae</taxon>
        <taxon>Streptophyta</taxon>
        <taxon>Embryophyta</taxon>
        <taxon>Tracheophyta</taxon>
        <taxon>Spermatophyta</taxon>
        <taxon>Magnoliopsida</taxon>
        <taxon>eudicotyledons</taxon>
        <taxon>Gunneridae</taxon>
        <taxon>Pentapetalae</taxon>
        <taxon>rosids</taxon>
        <taxon>fabids</taxon>
        <taxon>Rosales</taxon>
        <taxon>Cannabaceae</taxon>
        <taxon>Cannabis</taxon>
    </lineage>
</organism>
<reference evidence="2 3" key="1">
    <citation type="journal article" date="2020" name="bioRxiv">
        <title>Sequence and annotation of 42 cannabis genomes reveals extensive copy number variation in cannabinoid synthesis and pathogen resistance genes.</title>
        <authorList>
            <person name="Mckernan K.J."/>
            <person name="Helbert Y."/>
            <person name="Kane L.T."/>
            <person name="Ebling H."/>
            <person name="Zhang L."/>
            <person name="Liu B."/>
            <person name="Eaton Z."/>
            <person name="Mclaughlin S."/>
            <person name="Kingan S."/>
            <person name="Baybayan P."/>
            <person name="Concepcion G."/>
            <person name="Jordan M."/>
            <person name="Riva A."/>
            <person name="Barbazuk W."/>
            <person name="Harkins T."/>
        </authorList>
    </citation>
    <scope>NUCLEOTIDE SEQUENCE [LARGE SCALE GENOMIC DNA]</scope>
    <source>
        <strain evidence="3">cv. Jamaican Lion 4</strain>
        <tissue evidence="2">Leaf</tissue>
    </source>
</reference>
<feature type="transmembrane region" description="Helical" evidence="1">
    <location>
        <begin position="82"/>
        <end position="101"/>
    </location>
</feature>
<protein>
    <recommendedName>
        <fullName evidence="4">MYND-type domain-containing protein</fullName>
    </recommendedName>
</protein>
<proteinExistence type="predicted"/>
<gene>
    <name evidence="2" type="ORF">G4B88_005120</name>
</gene>
<dbReference type="InterPro" id="IPR050869">
    <property type="entry name" value="H3K4_H4K5_MeTrfase"/>
</dbReference>
<name>A0A7J6EUH5_CANSA</name>
<dbReference type="InterPro" id="IPR046341">
    <property type="entry name" value="SET_dom_sf"/>
</dbReference>
<evidence type="ECO:0000313" key="2">
    <source>
        <dbReference type="EMBL" id="KAF4361330.1"/>
    </source>
</evidence>
<comment type="caution">
    <text evidence="2">The sequence shown here is derived from an EMBL/GenBank/DDBJ whole genome shotgun (WGS) entry which is preliminary data.</text>
</comment>
<sequence length="106" mass="12156">MEELETDLNEGFLTISAFPDKGRCLFATKHFYPGEVILREKPYVSVPNNKSRCDGCFGTSSLKKCSVCQIVWYCSTSCQVCIYIYIYINMFILAVYGFCCYDYSLV</sequence>